<keyword evidence="4" id="KW-1185">Reference proteome</keyword>
<evidence type="ECO:0000313" key="3">
    <source>
        <dbReference type="EMBL" id="AKT39841.1"/>
    </source>
</evidence>
<accession>A0A0K1EG47</accession>
<evidence type="ECO:0000259" key="2">
    <source>
        <dbReference type="Pfam" id="PF14238"/>
    </source>
</evidence>
<feature type="domain" description="DUF4340" evidence="2">
    <location>
        <begin position="120"/>
        <end position="273"/>
    </location>
</feature>
<dbReference type="RefSeq" id="WP_050431851.1">
    <property type="nucleotide sequence ID" value="NZ_CP012159.1"/>
</dbReference>
<feature type="region of interest" description="Disordered" evidence="1">
    <location>
        <begin position="224"/>
        <end position="255"/>
    </location>
</feature>
<dbReference type="STRING" id="52.CMC5_039920"/>
<feature type="compositionally biased region" description="Basic and acidic residues" evidence="1">
    <location>
        <begin position="224"/>
        <end position="244"/>
    </location>
</feature>
<reference evidence="3 4" key="1">
    <citation type="submission" date="2015-07" db="EMBL/GenBank/DDBJ databases">
        <title>Genome analysis of myxobacterium Chondromyces crocatus Cm c5 reveals a high potential for natural compound synthesis and the genetic basis for the loss of fruiting body formation.</title>
        <authorList>
            <person name="Zaburannyi N."/>
            <person name="Bunk B."/>
            <person name="Maier J."/>
            <person name="Overmann J."/>
            <person name="Mueller R."/>
        </authorList>
    </citation>
    <scope>NUCLEOTIDE SEQUENCE [LARGE SCALE GENOMIC DNA]</scope>
    <source>
        <strain evidence="3 4">Cm c5</strain>
    </source>
</reference>
<feature type="compositionally biased region" description="Basic and acidic residues" evidence="1">
    <location>
        <begin position="78"/>
        <end position="105"/>
    </location>
</feature>
<protein>
    <recommendedName>
        <fullName evidence="2">DUF4340 domain-containing protein</fullName>
    </recommendedName>
</protein>
<dbReference type="Proteomes" id="UP000067626">
    <property type="component" value="Chromosome"/>
</dbReference>
<dbReference type="AlphaFoldDB" id="A0A0K1EG47"/>
<evidence type="ECO:0000256" key="1">
    <source>
        <dbReference type="SAM" id="MobiDB-lite"/>
    </source>
</evidence>
<dbReference type="OrthoDB" id="5507928at2"/>
<dbReference type="Pfam" id="PF14238">
    <property type="entry name" value="DUF4340"/>
    <property type="match status" value="1"/>
</dbReference>
<proteinExistence type="predicted"/>
<evidence type="ECO:0000313" key="4">
    <source>
        <dbReference type="Proteomes" id="UP000067626"/>
    </source>
</evidence>
<organism evidence="3 4">
    <name type="scientific">Chondromyces crocatus</name>
    <dbReference type="NCBI Taxonomy" id="52"/>
    <lineage>
        <taxon>Bacteria</taxon>
        <taxon>Pseudomonadati</taxon>
        <taxon>Myxococcota</taxon>
        <taxon>Polyangia</taxon>
        <taxon>Polyangiales</taxon>
        <taxon>Polyangiaceae</taxon>
        <taxon>Chondromyces</taxon>
    </lineage>
</organism>
<name>A0A0K1EG47_CHOCO</name>
<dbReference type="EMBL" id="CP012159">
    <property type="protein sequence ID" value="AKT39841.1"/>
    <property type="molecule type" value="Genomic_DNA"/>
</dbReference>
<dbReference type="KEGG" id="ccro:CMC5_039920"/>
<gene>
    <name evidence="3" type="ORF">CMC5_039920</name>
</gene>
<feature type="region of interest" description="Disordered" evidence="1">
    <location>
        <begin position="76"/>
        <end position="109"/>
    </location>
</feature>
<sequence length="343" mass="36993">MKVDRGFFVHLGLLVVAAVCAIGVWTRDKKATALSQADVTVWQGRADDVSRVVFEGKKKKVVLEAKQDKAGRYFLGTSEREAAAPKPHPEGEEDGHDHAHDHEPQPAKSTTFLSVGAGTKLAELLSPLKALRAIGKIGEERAAEFGLDAPEGTLTVTLKGAERKLEFGAATPGGADRYVRDPATGEVYAVKGDIFRDVDQAESRLMERDLHEWRDVDVSRAKVTAGDKSRELSRSSGADGKKFWADPASEGQADETAGNWMTKLDRLRPTEYVVSAPEGGTTVVRVDYTGAAGELGYVELQKGPAAEGGKPEYYLVTERLRLPGKVPATVAEQVEQDLGAVVK</sequence>
<dbReference type="InterPro" id="IPR025641">
    <property type="entry name" value="DUF4340"/>
</dbReference>